<keyword evidence="1" id="KW-0378">Hydrolase</keyword>
<dbReference type="Gene3D" id="3.40.50.1000">
    <property type="entry name" value="HAD superfamily/HAD-like"/>
    <property type="match status" value="2"/>
</dbReference>
<dbReference type="InterPro" id="IPR006357">
    <property type="entry name" value="HAD-SF_hydro_IIA"/>
</dbReference>
<dbReference type="InterPro" id="IPR023214">
    <property type="entry name" value="HAD_sf"/>
</dbReference>
<dbReference type="Proteomes" id="UP000806528">
    <property type="component" value="Unassembled WGS sequence"/>
</dbReference>
<dbReference type="RefSeq" id="WP_193123387.1">
    <property type="nucleotide sequence ID" value="NZ_JADBGI010000017.1"/>
</dbReference>
<dbReference type="SUPFAM" id="SSF56784">
    <property type="entry name" value="HAD-like"/>
    <property type="match status" value="1"/>
</dbReference>
<evidence type="ECO:0000313" key="1">
    <source>
        <dbReference type="EMBL" id="MBE3000789.1"/>
    </source>
</evidence>
<keyword evidence="2" id="KW-1185">Reference proteome</keyword>
<dbReference type="Pfam" id="PF13344">
    <property type="entry name" value="Hydrolase_6"/>
    <property type="match status" value="1"/>
</dbReference>
<name>A0ABR9PAC0_9ACTN</name>
<dbReference type="Pfam" id="PF13242">
    <property type="entry name" value="Hydrolase_like"/>
    <property type="match status" value="1"/>
</dbReference>
<proteinExistence type="predicted"/>
<comment type="caution">
    <text evidence="1">The sequence shown here is derived from an EMBL/GenBank/DDBJ whole genome shotgun (WGS) entry which is preliminary data.</text>
</comment>
<dbReference type="InterPro" id="IPR036412">
    <property type="entry name" value="HAD-like_sf"/>
</dbReference>
<protein>
    <submittedName>
        <fullName evidence="1">HAD-IIA family hydrolase</fullName>
    </submittedName>
</protein>
<dbReference type="NCBIfam" id="TIGR01460">
    <property type="entry name" value="HAD-SF-IIA"/>
    <property type="match status" value="1"/>
</dbReference>
<evidence type="ECO:0000313" key="2">
    <source>
        <dbReference type="Proteomes" id="UP000806528"/>
    </source>
</evidence>
<dbReference type="EMBL" id="JADBGI010000017">
    <property type="protein sequence ID" value="MBE3000789.1"/>
    <property type="molecule type" value="Genomic_DNA"/>
</dbReference>
<dbReference type="PANTHER" id="PTHR19288:SF46">
    <property type="entry name" value="HALOACID DEHALOGENASE-LIKE HYDROLASE DOMAIN-CONTAINING PROTEIN 2"/>
    <property type="match status" value="1"/>
</dbReference>
<dbReference type="PANTHER" id="PTHR19288">
    <property type="entry name" value="4-NITROPHENYLPHOSPHATASE-RELATED"/>
    <property type="match status" value="1"/>
</dbReference>
<organism evidence="1 2">
    <name type="scientific">Nocardiopsis coralli</name>
    <dbReference type="NCBI Taxonomy" id="2772213"/>
    <lineage>
        <taxon>Bacteria</taxon>
        <taxon>Bacillati</taxon>
        <taxon>Actinomycetota</taxon>
        <taxon>Actinomycetes</taxon>
        <taxon>Streptosporangiales</taxon>
        <taxon>Nocardiopsidaceae</taxon>
        <taxon>Nocardiopsis</taxon>
    </lineage>
</organism>
<accession>A0ABR9PAC0</accession>
<reference evidence="1 2" key="1">
    <citation type="submission" date="2020-09" db="EMBL/GenBank/DDBJ databases">
        <title>Diversity and distribution of actinomycetes associated with coral in the coast of Hainan.</title>
        <authorList>
            <person name="Li F."/>
        </authorList>
    </citation>
    <scope>NUCLEOTIDE SEQUENCE [LARGE SCALE GENOMIC DNA]</scope>
    <source>
        <strain evidence="1 2">HNM0947</strain>
    </source>
</reference>
<gene>
    <name evidence="1" type="ORF">IDM40_19105</name>
</gene>
<sequence length="260" mass="27600">MPGLVVDLDGTVYRGESLIPGADSALRRIRAAGHRVVFATNKSVERARSNADKLTALGVPADPDDLVTVNDVLARHLMQRLGPEQRVLVVGEAPLHEELTAAGLTTVSRWEEADSVAMGWDRNLDYATFNAAFQAARRGAYVAATNPDPTCPVEDGELPDCGAQIAALETALGRDVDIVVGKPAATMARAAAARLGLAPEQCWMVGDRLATDIRMANEAGLSSALLLSGSTPAERTGDGPWRPDRVCADLAEFADWFLGQ</sequence>
<dbReference type="GO" id="GO:0016787">
    <property type="term" value="F:hydrolase activity"/>
    <property type="evidence" value="ECO:0007669"/>
    <property type="project" value="UniProtKB-KW"/>
</dbReference>